<evidence type="ECO:0000256" key="2">
    <source>
        <dbReference type="ARBA" id="ARBA00023015"/>
    </source>
</evidence>
<keyword evidence="4" id="KW-0539">Nucleus</keyword>
<keyword evidence="2" id="KW-0805">Transcription regulation</keyword>
<comment type="subcellular location">
    <subcellularLocation>
        <location evidence="1">Nucleus</location>
    </subcellularLocation>
</comment>
<dbReference type="AlphaFoldDB" id="A0A813M5M3"/>
<evidence type="ECO:0008006" key="8">
    <source>
        <dbReference type="Google" id="ProtNLM"/>
    </source>
</evidence>
<keyword evidence="7" id="KW-1185">Reference proteome</keyword>
<organism evidence="6 7">
    <name type="scientific">Brachionus calyciflorus</name>
    <dbReference type="NCBI Taxonomy" id="104777"/>
    <lineage>
        <taxon>Eukaryota</taxon>
        <taxon>Metazoa</taxon>
        <taxon>Spiralia</taxon>
        <taxon>Gnathifera</taxon>
        <taxon>Rotifera</taxon>
        <taxon>Eurotatoria</taxon>
        <taxon>Monogononta</taxon>
        <taxon>Pseudotrocha</taxon>
        <taxon>Ploima</taxon>
        <taxon>Brachionidae</taxon>
        <taxon>Brachionus</taxon>
    </lineage>
</organism>
<evidence type="ECO:0000256" key="3">
    <source>
        <dbReference type="ARBA" id="ARBA00023163"/>
    </source>
</evidence>
<feature type="region of interest" description="Disordered" evidence="5">
    <location>
        <begin position="136"/>
        <end position="160"/>
    </location>
</feature>
<name>A0A813M5M3_9BILA</name>
<protein>
    <recommendedName>
        <fullName evidence="8">Vestigial</fullName>
    </recommendedName>
</protein>
<evidence type="ECO:0000313" key="7">
    <source>
        <dbReference type="Proteomes" id="UP000663879"/>
    </source>
</evidence>
<dbReference type="InterPro" id="IPR011520">
    <property type="entry name" value="Vg_fam"/>
</dbReference>
<evidence type="ECO:0000313" key="6">
    <source>
        <dbReference type="EMBL" id="CAF0710596.1"/>
    </source>
</evidence>
<gene>
    <name evidence="6" type="ORF">OXX778_LOCUS982</name>
</gene>
<feature type="region of interest" description="Disordered" evidence="5">
    <location>
        <begin position="54"/>
        <end position="91"/>
    </location>
</feature>
<proteinExistence type="predicted"/>
<feature type="region of interest" description="Disordered" evidence="5">
    <location>
        <begin position="1"/>
        <end position="32"/>
    </location>
</feature>
<dbReference type="GO" id="GO:0005634">
    <property type="term" value="C:nucleus"/>
    <property type="evidence" value="ECO:0007669"/>
    <property type="project" value="UniProtKB-SubCell"/>
</dbReference>
<keyword evidence="3" id="KW-0804">Transcription</keyword>
<feature type="compositionally biased region" description="Low complexity" evidence="5">
    <location>
        <begin position="10"/>
        <end position="30"/>
    </location>
</feature>
<comment type="caution">
    <text evidence="6">The sequence shown here is derived from an EMBL/GenBank/DDBJ whole genome shotgun (WGS) entry which is preliminary data.</text>
</comment>
<reference evidence="6" key="1">
    <citation type="submission" date="2021-02" db="EMBL/GenBank/DDBJ databases">
        <authorList>
            <person name="Nowell W R."/>
        </authorList>
    </citation>
    <scope>NUCLEOTIDE SEQUENCE</scope>
    <source>
        <strain evidence="6">Ploen Becks lab</strain>
    </source>
</reference>
<accession>A0A813M5M3</accession>
<evidence type="ECO:0000256" key="5">
    <source>
        <dbReference type="SAM" id="MobiDB-lite"/>
    </source>
</evidence>
<dbReference type="OrthoDB" id="10069705at2759"/>
<dbReference type="GO" id="GO:0006355">
    <property type="term" value="P:regulation of DNA-templated transcription"/>
    <property type="evidence" value="ECO:0007669"/>
    <property type="project" value="InterPro"/>
</dbReference>
<evidence type="ECO:0000256" key="4">
    <source>
        <dbReference type="ARBA" id="ARBA00023242"/>
    </source>
</evidence>
<feature type="compositionally biased region" description="Polar residues" evidence="5">
    <location>
        <begin position="78"/>
        <end position="88"/>
    </location>
</feature>
<dbReference type="Pfam" id="PF07545">
    <property type="entry name" value="Vg_Tdu"/>
    <property type="match status" value="1"/>
</dbReference>
<feature type="compositionally biased region" description="Low complexity" evidence="5">
    <location>
        <begin position="54"/>
        <end position="69"/>
    </location>
</feature>
<evidence type="ECO:0000256" key="1">
    <source>
        <dbReference type="ARBA" id="ARBA00004123"/>
    </source>
</evidence>
<dbReference type="EMBL" id="CAJNOC010000057">
    <property type="protein sequence ID" value="CAF0710596.1"/>
    <property type="molecule type" value="Genomic_DNA"/>
</dbReference>
<sequence>MFYRAGDDLNNSNTTTTSTPTTTNSTNSPSKIVDDKNLILNDLNQQNLINTKESQKNISNSFLSNSSKTSSKRKSTEPHQPSSYNPKNSFHHKPVYSEIVSSKCILYIYYKGDLTSLVDEHFKKSINLSASKSSATLSPLSLSSNSPKIAKTSKNSSPTSSTNYDTWFYHNSFPHQFPNTSNPYNQDSNRNWSNEMGAFYSYNSYSKVNSNNSQFCNSQYYSEIDTGCTSSKNCSKISIKEEPQINLGDGSFLQAAVAAVINPYNQQSDLSQYSLSAPGLTSSSSSSLSSLSSSVLTQNFSNNPNEVVFNDKMVTAAAVAANQYLAHVNNNNSSNTYCHGKYQQYFDMPKSTSHLDCRRSSSSVNSSYQNYGYDFNSQSIDSTLGTNTNTPNYIKDSPTSTANTQNYASPIWY</sequence>
<dbReference type="Proteomes" id="UP000663879">
    <property type="component" value="Unassembled WGS sequence"/>
</dbReference>